<gene>
    <name evidence="2" type="ORF">J4Q44_G00237780</name>
</gene>
<comment type="similarity">
    <text evidence="1">Belongs to the class IV-like SAM-binding methyltransferase superfamily.</text>
</comment>
<dbReference type="Gene3D" id="3.40.1280.10">
    <property type="match status" value="1"/>
</dbReference>
<dbReference type="PANTHER" id="PTHR12150:SF13">
    <property type="entry name" value="METHYLTRANSFERASE C9ORF114-RELATED"/>
    <property type="match status" value="1"/>
</dbReference>
<dbReference type="Proteomes" id="UP001356427">
    <property type="component" value="Unassembled WGS sequence"/>
</dbReference>
<organism evidence="2 3">
    <name type="scientific">Coregonus suidteri</name>
    <dbReference type="NCBI Taxonomy" id="861788"/>
    <lineage>
        <taxon>Eukaryota</taxon>
        <taxon>Metazoa</taxon>
        <taxon>Chordata</taxon>
        <taxon>Craniata</taxon>
        <taxon>Vertebrata</taxon>
        <taxon>Euteleostomi</taxon>
        <taxon>Actinopterygii</taxon>
        <taxon>Neopterygii</taxon>
        <taxon>Teleostei</taxon>
        <taxon>Protacanthopterygii</taxon>
        <taxon>Salmoniformes</taxon>
        <taxon>Salmonidae</taxon>
        <taxon>Coregoninae</taxon>
        <taxon>Coregonus</taxon>
    </lineage>
</organism>
<evidence type="ECO:0000313" key="3">
    <source>
        <dbReference type="Proteomes" id="UP001356427"/>
    </source>
</evidence>
<name>A0AAN8QP13_9TELE</name>
<dbReference type="SUPFAM" id="SSF75217">
    <property type="entry name" value="alpha/beta knot"/>
    <property type="match status" value="1"/>
</dbReference>
<dbReference type="Pfam" id="PF02598">
    <property type="entry name" value="Methyltrn_RNA_3"/>
    <property type="match status" value="1"/>
</dbReference>
<dbReference type="GO" id="GO:0051661">
    <property type="term" value="P:maintenance of centrosome location"/>
    <property type="evidence" value="ECO:0007669"/>
    <property type="project" value="TreeGrafter"/>
</dbReference>
<dbReference type="EMBL" id="JAGTTL010000022">
    <property type="protein sequence ID" value="KAK6304998.1"/>
    <property type="molecule type" value="Genomic_DNA"/>
</dbReference>
<accession>A0AAN8QP13</accession>
<comment type="caution">
    <text evidence="2">The sequence shown here is derived from an EMBL/GenBank/DDBJ whole genome shotgun (WGS) entry which is preliminary data.</text>
</comment>
<dbReference type="GO" id="GO:0031616">
    <property type="term" value="C:spindle pole centrosome"/>
    <property type="evidence" value="ECO:0007669"/>
    <property type="project" value="TreeGrafter"/>
</dbReference>
<sequence length="99" mass="10802">MSSICKSFFPMHKDLHYAGLRSRPMCSVPLSLQVSSEYEGLEASVDGDQNLELTDPSVLFDLYLNTCPNQGSRTICTKEAILISMSSQRQKIAAAANGS</sequence>
<keyword evidence="3" id="KW-1185">Reference proteome</keyword>
<evidence type="ECO:0000313" key="2">
    <source>
        <dbReference type="EMBL" id="KAK6304998.1"/>
    </source>
</evidence>
<dbReference type="AlphaFoldDB" id="A0AAN8QP13"/>
<proteinExistence type="inferred from homology"/>
<dbReference type="GO" id="GO:0072686">
    <property type="term" value="C:mitotic spindle"/>
    <property type="evidence" value="ECO:0007669"/>
    <property type="project" value="TreeGrafter"/>
</dbReference>
<evidence type="ECO:0000256" key="1">
    <source>
        <dbReference type="ARBA" id="ARBA00009841"/>
    </source>
</evidence>
<dbReference type="InterPro" id="IPR003750">
    <property type="entry name" value="Put_MeTrfase-C9orf114-like"/>
</dbReference>
<dbReference type="InterPro" id="IPR029028">
    <property type="entry name" value="Alpha/beta_knot_MTases"/>
</dbReference>
<protein>
    <submittedName>
        <fullName evidence="2">Uncharacterized protein</fullName>
    </submittedName>
</protein>
<dbReference type="GO" id="GO:0035196">
    <property type="term" value="P:miRNA processing"/>
    <property type="evidence" value="ECO:0007669"/>
    <property type="project" value="TreeGrafter"/>
</dbReference>
<dbReference type="PANTHER" id="PTHR12150">
    <property type="entry name" value="CLASS IV SAM-BINDING METHYLTRANSFERASE-RELATED"/>
    <property type="match status" value="1"/>
</dbReference>
<dbReference type="InterPro" id="IPR029026">
    <property type="entry name" value="tRNA_m1G_MTases_N"/>
</dbReference>
<dbReference type="GO" id="GO:0000776">
    <property type="term" value="C:kinetochore"/>
    <property type="evidence" value="ECO:0007669"/>
    <property type="project" value="TreeGrafter"/>
</dbReference>
<reference evidence="2 3" key="1">
    <citation type="submission" date="2021-04" db="EMBL/GenBank/DDBJ databases">
        <authorList>
            <person name="De Guttry C."/>
            <person name="Zahm M."/>
            <person name="Klopp C."/>
            <person name="Cabau C."/>
            <person name="Louis A."/>
            <person name="Berthelot C."/>
            <person name="Parey E."/>
            <person name="Roest Crollius H."/>
            <person name="Montfort J."/>
            <person name="Robinson-Rechavi M."/>
            <person name="Bucao C."/>
            <person name="Bouchez O."/>
            <person name="Gislard M."/>
            <person name="Lluch J."/>
            <person name="Milhes M."/>
            <person name="Lampietro C."/>
            <person name="Lopez Roques C."/>
            <person name="Donnadieu C."/>
            <person name="Braasch I."/>
            <person name="Desvignes T."/>
            <person name="Postlethwait J."/>
            <person name="Bobe J."/>
            <person name="Wedekind C."/>
            <person name="Guiguen Y."/>
        </authorList>
    </citation>
    <scope>NUCLEOTIDE SEQUENCE [LARGE SCALE GENOMIC DNA]</scope>
    <source>
        <strain evidence="2">Cs_M1</strain>
        <tissue evidence="2">Blood</tissue>
    </source>
</reference>
<dbReference type="GO" id="GO:0035198">
    <property type="term" value="F:miRNA binding"/>
    <property type="evidence" value="ECO:0007669"/>
    <property type="project" value="TreeGrafter"/>
</dbReference>